<keyword evidence="2" id="KW-1185">Reference proteome</keyword>
<dbReference type="EMBL" id="JAAOMA010000011">
    <property type="protein sequence ID" value="NHR05559.1"/>
    <property type="molecule type" value="Genomic_DNA"/>
</dbReference>
<dbReference type="Proteomes" id="UP001515641">
    <property type="component" value="Unassembled WGS sequence"/>
</dbReference>
<gene>
    <name evidence="1" type="ORF">HA052_10115</name>
</gene>
<name>A0ABX0L170_9NEIS</name>
<comment type="caution">
    <text evidence="1">The sequence shown here is derived from an EMBL/GenBank/DDBJ whole genome shotgun (WGS) entry which is preliminary data.</text>
</comment>
<protein>
    <submittedName>
        <fullName evidence="1">Uncharacterized protein</fullName>
    </submittedName>
</protein>
<dbReference type="RefSeq" id="WP_166451843.1">
    <property type="nucleotide sequence ID" value="NZ_JAAOMA010000011.1"/>
</dbReference>
<evidence type="ECO:0000313" key="1">
    <source>
        <dbReference type="EMBL" id="NHR05559.1"/>
    </source>
</evidence>
<sequence>MGSDEGKATLAKAAKHIMGTIDAEGARIRREGMGAALAREGEEDGFLLY</sequence>
<proteinExistence type="predicted"/>
<reference evidence="1 2" key="1">
    <citation type="submission" date="2020-03" db="EMBL/GenBank/DDBJ databases">
        <title>Draft genome sequence of environmentally isolated cultures.</title>
        <authorList>
            <person name="Wilson H.S."/>
            <person name="De Leon M.E."/>
        </authorList>
    </citation>
    <scope>NUCLEOTIDE SEQUENCE [LARGE SCALE GENOMIC DNA]</scope>
    <source>
        <strain evidence="1 2">HSC-31F16</strain>
    </source>
</reference>
<accession>A0ABX0L170</accession>
<evidence type="ECO:0000313" key="2">
    <source>
        <dbReference type="Proteomes" id="UP001515641"/>
    </source>
</evidence>
<organism evidence="1 2">
    <name type="scientific">Chromobacterium fluminis</name>
    <dbReference type="NCBI Taxonomy" id="3044269"/>
    <lineage>
        <taxon>Bacteria</taxon>
        <taxon>Pseudomonadati</taxon>
        <taxon>Pseudomonadota</taxon>
        <taxon>Betaproteobacteria</taxon>
        <taxon>Neisseriales</taxon>
        <taxon>Chromobacteriaceae</taxon>
        <taxon>Chromobacterium</taxon>
    </lineage>
</organism>